<dbReference type="GeneID" id="9037666"/>
<dbReference type="OrthoDB" id="410498at2759"/>
<proteinExistence type="predicted"/>
<dbReference type="EMBL" id="GG681416">
    <property type="protein sequence ID" value="EER04613.1"/>
    <property type="molecule type" value="Genomic_DNA"/>
</dbReference>
<dbReference type="InParanoid" id="C5LF98"/>
<dbReference type="CDD" id="cd09275">
    <property type="entry name" value="RNase_HI_RT_DIRS1"/>
    <property type="match status" value="1"/>
</dbReference>
<protein>
    <submittedName>
        <fullName evidence="1">Uncharacterized protein</fullName>
    </submittedName>
</protein>
<dbReference type="Proteomes" id="UP000007800">
    <property type="component" value="Unassembled WGS sequence"/>
</dbReference>
<dbReference type="RefSeq" id="XP_002772797.1">
    <property type="nucleotide sequence ID" value="XM_002772751.1"/>
</dbReference>
<sequence>MVRLPEDERTAMLEALSTLSEKSARLRPFFSVTKALQNRCKKTDRRRRPVEKVTVGESLASAARYIGELLPRLCSSPFAGLVPSVGAERAVVMCDSSTTALGGVIISEDLQRMEWYRVSLSEIKVQFLIKQYIPSFDVGHRAESGHMCFLELMAAVIALLSCRKGRGVLILSDNCAAVSALNKLHSKSQQLDLLMKQLTSLMPDLTTQCMKAVHIEGTSNQVADLISRRDVSTLRELLSHGEDMREVNVDAAIDALSLQSEME</sequence>
<keyword evidence="2" id="KW-1185">Reference proteome</keyword>
<reference evidence="1 2" key="1">
    <citation type="submission" date="2008-07" db="EMBL/GenBank/DDBJ databases">
        <authorList>
            <person name="El-Sayed N."/>
            <person name="Caler E."/>
            <person name="Inman J."/>
            <person name="Amedeo P."/>
            <person name="Hass B."/>
            <person name="Wortman J."/>
        </authorList>
    </citation>
    <scope>NUCLEOTIDE SEQUENCE [LARGE SCALE GENOMIC DNA]</scope>
    <source>
        <strain evidence="2">ATCC 50983 / TXsc</strain>
    </source>
</reference>
<accession>C5LF98</accession>
<evidence type="ECO:0000313" key="1">
    <source>
        <dbReference type="EMBL" id="EER04613.1"/>
    </source>
</evidence>
<name>C5LF98_PERM5</name>
<organism evidence="2">
    <name type="scientific">Perkinsus marinus (strain ATCC 50983 / TXsc)</name>
    <dbReference type="NCBI Taxonomy" id="423536"/>
    <lineage>
        <taxon>Eukaryota</taxon>
        <taxon>Sar</taxon>
        <taxon>Alveolata</taxon>
        <taxon>Perkinsozoa</taxon>
        <taxon>Perkinsea</taxon>
        <taxon>Perkinsida</taxon>
        <taxon>Perkinsidae</taxon>
        <taxon>Perkinsus</taxon>
    </lineage>
</organism>
<dbReference type="AlphaFoldDB" id="C5LF98"/>
<dbReference type="OMA" id="CTISFNS"/>
<evidence type="ECO:0000313" key="2">
    <source>
        <dbReference type="Proteomes" id="UP000007800"/>
    </source>
</evidence>
<gene>
    <name evidence="1" type="ORF">Pmar_PMAR019647</name>
</gene>